<evidence type="ECO:0000313" key="4">
    <source>
        <dbReference type="RefSeq" id="XP_022087347.1"/>
    </source>
</evidence>
<gene>
    <name evidence="4" type="primary">LOC110977474</name>
</gene>
<feature type="signal peptide" evidence="2">
    <location>
        <begin position="1"/>
        <end position="18"/>
    </location>
</feature>
<dbReference type="KEGG" id="aplc:110977474"/>
<evidence type="ECO:0000256" key="2">
    <source>
        <dbReference type="SAM" id="SignalP"/>
    </source>
</evidence>
<keyword evidence="1" id="KW-0812">Transmembrane</keyword>
<feature type="transmembrane region" description="Helical" evidence="1">
    <location>
        <begin position="209"/>
        <end position="236"/>
    </location>
</feature>
<evidence type="ECO:0000256" key="1">
    <source>
        <dbReference type="SAM" id="Phobius"/>
    </source>
</evidence>
<dbReference type="Proteomes" id="UP000694845">
    <property type="component" value="Unplaced"/>
</dbReference>
<organism evidence="3 4">
    <name type="scientific">Acanthaster planci</name>
    <name type="common">Crown-of-thorns starfish</name>
    <dbReference type="NCBI Taxonomy" id="133434"/>
    <lineage>
        <taxon>Eukaryota</taxon>
        <taxon>Metazoa</taxon>
        <taxon>Echinodermata</taxon>
        <taxon>Eleutherozoa</taxon>
        <taxon>Asterozoa</taxon>
        <taxon>Asteroidea</taxon>
        <taxon>Valvatacea</taxon>
        <taxon>Valvatida</taxon>
        <taxon>Acanthasteridae</taxon>
        <taxon>Acanthaster</taxon>
    </lineage>
</organism>
<name>A0A8B7Y473_ACAPL</name>
<keyword evidence="1" id="KW-1133">Transmembrane helix</keyword>
<keyword evidence="3" id="KW-1185">Reference proteome</keyword>
<reference evidence="4" key="1">
    <citation type="submission" date="2025-08" db="UniProtKB">
        <authorList>
            <consortium name="RefSeq"/>
        </authorList>
    </citation>
    <scope>IDENTIFICATION</scope>
</reference>
<protein>
    <submittedName>
        <fullName evidence="4">Uncharacterized protein LOC110977474</fullName>
    </submittedName>
</protein>
<accession>A0A8B7Y473</accession>
<evidence type="ECO:0000313" key="3">
    <source>
        <dbReference type="Proteomes" id="UP000694845"/>
    </source>
</evidence>
<dbReference type="OMA" id="CNARWGW"/>
<dbReference type="AlphaFoldDB" id="A0A8B7Y473"/>
<dbReference type="OrthoDB" id="10038992at2759"/>
<proteinExistence type="predicted"/>
<dbReference type="RefSeq" id="XP_022087347.1">
    <property type="nucleotide sequence ID" value="XM_022231655.1"/>
</dbReference>
<keyword evidence="2" id="KW-0732">Signal</keyword>
<feature type="chain" id="PRO_5034886319" evidence="2">
    <location>
        <begin position="19"/>
        <end position="264"/>
    </location>
</feature>
<sequence length="264" mass="29162">MFTYVFSVSLLILGAVQSQEIPKQNGQTPQVAAQEPVVQQTITECTNYRLTLGRYTNYFYTCCGKWKTDNPVAGTEEFVENWDCNPNRVYSKENETKFSCNGESGQAAARGICNARWGWLATDNCWAWPSCFAGACAKEASEPGSASLFDGFCGDGRCDADESADSCPSDCCPEVNPDECLIKNNTCTEACCSEPTCCSSSISNFFSNFWIIVFSVIGGVFLLINICCCCCCYCLFRRCKGVKREKRHPTTVDRQDTTMTVLSV</sequence>
<keyword evidence="1" id="KW-0472">Membrane</keyword>
<dbReference type="GeneID" id="110977474"/>